<name>A0A177EI44_9MICR</name>
<dbReference type="OrthoDB" id="194358at2759"/>
<keyword evidence="4" id="KW-1185">Reference proteome</keyword>
<dbReference type="SMART" id="SM00248">
    <property type="entry name" value="ANK"/>
    <property type="match status" value="3"/>
</dbReference>
<dbReference type="EMBL" id="LTDL01000014">
    <property type="protein sequence ID" value="OAG31645.1"/>
    <property type="molecule type" value="Genomic_DNA"/>
</dbReference>
<evidence type="ECO:0000256" key="2">
    <source>
        <dbReference type="ARBA" id="ARBA00023043"/>
    </source>
</evidence>
<evidence type="ECO:0000313" key="3">
    <source>
        <dbReference type="EMBL" id="OAG31645.1"/>
    </source>
</evidence>
<gene>
    <name evidence="3" type="ORF">NEDG_00120</name>
</gene>
<keyword evidence="1" id="KW-0677">Repeat</keyword>
<evidence type="ECO:0000256" key="1">
    <source>
        <dbReference type="ARBA" id="ARBA00022737"/>
    </source>
</evidence>
<dbReference type="RefSeq" id="XP_067545246.1">
    <property type="nucleotide sequence ID" value="XM_067687538.1"/>
</dbReference>
<dbReference type="PANTHER" id="PTHR24198:SF165">
    <property type="entry name" value="ANKYRIN REPEAT-CONTAINING PROTEIN-RELATED"/>
    <property type="match status" value="1"/>
</dbReference>
<dbReference type="InterPro" id="IPR036770">
    <property type="entry name" value="Ankyrin_rpt-contain_sf"/>
</dbReference>
<dbReference type="VEuPathDB" id="MicrosporidiaDB:NEDG_00120"/>
<organism evidence="3 4">
    <name type="scientific">Nematocida displodere</name>
    <dbReference type="NCBI Taxonomy" id="1805483"/>
    <lineage>
        <taxon>Eukaryota</taxon>
        <taxon>Fungi</taxon>
        <taxon>Fungi incertae sedis</taxon>
        <taxon>Microsporidia</taxon>
        <taxon>Nematocida</taxon>
    </lineage>
</organism>
<dbReference type="Gene3D" id="1.25.40.20">
    <property type="entry name" value="Ankyrin repeat-containing domain"/>
    <property type="match status" value="1"/>
</dbReference>
<accession>A0A177EI44</accession>
<dbReference type="SUPFAM" id="SSF48403">
    <property type="entry name" value="Ankyrin repeat"/>
    <property type="match status" value="1"/>
</dbReference>
<evidence type="ECO:0000313" key="4">
    <source>
        <dbReference type="Proteomes" id="UP000185944"/>
    </source>
</evidence>
<reference evidence="3 4" key="1">
    <citation type="submission" date="2016-02" db="EMBL/GenBank/DDBJ databases">
        <title>Discovery of a natural microsporidian pathogen with a broad tissue tropism in Caenorhabditis elegans.</title>
        <authorList>
            <person name="Luallen R.J."/>
            <person name="Reinke A.W."/>
            <person name="Tong L."/>
            <person name="Botts M.R."/>
            <person name="Felix M.-A."/>
            <person name="Troemel E.R."/>
        </authorList>
    </citation>
    <scope>NUCLEOTIDE SEQUENCE [LARGE SCALE GENOMIC DNA]</scope>
    <source>
        <strain evidence="3 4">JUm2807</strain>
    </source>
</reference>
<dbReference type="STRING" id="1805483.A0A177EI44"/>
<dbReference type="PANTHER" id="PTHR24198">
    <property type="entry name" value="ANKYRIN REPEAT AND PROTEIN KINASE DOMAIN-CONTAINING PROTEIN"/>
    <property type="match status" value="1"/>
</dbReference>
<dbReference type="Proteomes" id="UP000185944">
    <property type="component" value="Unassembled WGS sequence"/>
</dbReference>
<dbReference type="AlphaFoldDB" id="A0A177EI44"/>
<dbReference type="GeneID" id="93646470"/>
<keyword evidence="2" id="KW-0040">ANK repeat</keyword>
<comment type="caution">
    <text evidence="3">The sequence shown here is derived from an EMBL/GenBank/DDBJ whole genome shotgun (WGS) entry which is preliminary data.</text>
</comment>
<proteinExistence type="predicted"/>
<dbReference type="InterPro" id="IPR002110">
    <property type="entry name" value="Ankyrin_rpt"/>
</dbReference>
<protein>
    <submittedName>
        <fullName evidence="3">Uncharacterized protein</fullName>
    </submittedName>
</protein>
<sequence>MHQTYTEFIETDHNMGIQRLMHLTLYNITAAGIKTGIFKHSSHDITMKSLYKKIFASSHNTSSLVAAHRLHLYLLDGMEKEAIEQLSLISSTQNTSIFSILNHSFLLAMLNKMPSVVSAFFAKGFPININRRVLGSKHTIAFPTYFLMALAGHHLATIMVFFERTIDFQETWHGLGPVHLAAVNPDIRVLDMVLTEGGDPMEYITTEQYSLLSGLAAREEKKKPTLDPRPIYPIDLAAASSNWGALLLLFRKAPKSVINSQHILHILNSLEMAIKAINIGARVETSLADGSSLLHTKASGNKAEMISFYLGLGLPIEAANAAGSTPLAVALDSGHTESVWVLLSHHARIPAEYADHPVLVDISSGRYAPDPVFLEKLSHYHGAALQAVIVKHKPKSRFSIASMFQPGQKTIESVVQTLNAKIAKAGAVARASPPSLQEEDLYEQFLKLLTGPPEKRDLHRTHSH</sequence>